<comment type="caution">
    <text evidence="1">The sequence shown here is derived from an EMBL/GenBank/DDBJ whole genome shotgun (WGS) entry which is preliminary data.</text>
</comment>
<dbReference type="Proteomes" id="UP001596337">
    <property type="component" value="Unassembled WGS sequence"/>
</dbReference>
<dbReference type="RefSeq" id="WP_345400468.1">
    <property type="nucleotide sequence ID" value="NZ_BAABLA010000100.1"/>
</dbReference>
<keyword evidence="2" id="KW-1185">Reference proteome</keyword>
<gene>
    <name evidence="1" type="ORF">ACFQGD_11225</name>
</gene>
<evidence type="ECO:0000313" key="2">
    <source>
        <dbReference type="Proteomes" id="UP001596337"/>
    </source>
</evidence>
<proteinExistence type="predicted"/>
<sequence>MTTNTATQVITPQDYGIHVSCATGYLRTAYGGPAAIAYYNGCSWVARPMTDFRPEQPGPHGRWKVPGREVTADTYEDAFAALGFPHDLDLDRPQDV</sequence>
<organism evidence="1 2">
    <name type="scientific">Haloechinothrix salitolerans</name>
    <dbReference type="NCBI Taxonomy" id="926830"/>
    <lineage>
        <taxon>Bacteria</taxon>
        <taxon>Bacillati</taxon>
        <taxon>Actinomycetota</taxon>
        <taxon>Actinomycetes</taxon>
        <taxon>Pseudonocardiales</taxon>
        <taxon>Pseudonocardiaceae</taxon>
        <taxon>Haloechinothrix</taxon>
    </lineage>
</organism>
<protein>
    <submittedName>
        <fullName evidence="1">Uncharacterized protein</fullName>
    </submittedName>
</protein>
<reference evidence="2" key="1">
    <citation type="journal article" date="2019" name="Int. J. Syst. Evol. Microbiol.">
        <title>The Global Catalogue of Microorganisms (GCM) 10K type strain sequencing project: providing services to taxonomists for standard genome sequencing and annotation.</title>
        <authorList>
            <consortium name="The Broad Institute Genomics Platform"/>
            <consortium name="The Broad Institute Genome Sequencing Center for Infectious Disease"/>
            <person name="Wu L."/>
            <person name="Ma J."/>
        </authorList>
    </citation>
    <scope>NUCLEOTIDE SEQUENCE [LARGE SCALE GENOMIC DNA]</scope>
    <source>
        <strain evidence="2">KCTC 32255</strain>
    </source>
</reference>
<name>A0ABW2C0U0_9PSEU</name>
<dbReference type="EMBL" id="JBHSXX010000001">
    <property type="protein sequence ID" value="MFC6867719.1"/>
    <property type="molecule type" value="Genomic_DNA"/>
</dbReference>
<accession>A0ABW2C0U0</accession>
<evidence type="ECO:0000313" key="1">
    <source>
        <dbReference type="EMBL" id="MFC6867719.1"/>
    </source>
</evidence>